<evidence type="ECO:0000256" key="3">
    <source>
        <dbReference type="ARBA" id="ARBA00004851"/>
    </source>
</evidence>
<evidence type="ECO:0000256" key="4">
    <source>
        <dbReference type="ARBA" id="ARBA00007495"/>
    </source>
</evidence>
<evidence type="ECO:0000256" key="8">
    <source>
        <dbReference type="ARBA" id="ARBA00023277"/>
    </source>
</evidence>
<accession>A0AAD9HK07</accession>
<dbReference type="EC" id="3.2.1.8" evidence="10"/>
<keyword evidence="9 10" id="KW-0624">Polysaccharide degradation</keyword>
<dbReference type="Gene3D" id="3.20.20.80">
    <property type="entry name" value="Glycosidases"/>
    <property type="match status" value="1"/>
</dbReference>
<evidence type="ECO:0000256" key="1">
    <source>
        <dbReference type="ARBA" id="ARBA00000681"/>
    </source>
</evidence>
<evidence type="ECO:0000256" key="2">
    <source>
        <dbReference type="ARBA" id="ARBA00004613"/>
    </source>
</evidence>
<dbReference type="GO" id="GO:0045493">
    <property type="term" value="P:xylan catabolic process"/>
    <property type="evidence" value="ECO:0007669"/>
    <property type="project" value="UniProtKB-KW"/>
</dbReference>
<name>A0AAD9HK07_9PEZI</name>
<comment type="pathway">
    <text evidence="3">Glycan degradation; xylan degradation.</text>
</comment>
<dbReference type="InterPro" id="IPR017853">
    <property type="entry name" value="GH"/>
</dbReference>
<dbReference type="InterPro" id="IPR044846">
    <property type="entry name" value="GH10"/>
</dbReference>
<evidence type="ECO:0000256" key="11">
    <source>
        <dbReference type="SAM" id="MobiDB-lite"/>
    </source>
</evidence>
<feature type="region of interest" description="Disordered" evidence="11">
    <location>
        <begin position="361"/>
        <end position="382"/>
    </location>
</feature>
<keyword evidence="10" id="KW-0326">Glycosidase</keyword>
<evidence type="ECO:0000256" key="7">
    <source>
        <dbReference type="ARBA" id="ARBA00022801"/>
    </source>
</evidence>
<dbReference type="SUPFAM" id="SSF51445">
    <property type="entry name" value="(Trans)glycosidases"/>
    <property type="match status" value="1"/>
</dbReference>
<evidence type="ECO:0000313" key="14">
    <source>
        <dbReference type="Proteomes" id="UP001232148"/>
    </source>
</evidence>
<keyword evidence="14" id="KW-1185">Reference proteome</keyword>
<dbReference type="PANTHER" id="PTHR31490">
    <property type="entry name" value="GLYCOSYL HYDROLASE"/>
    <property type="match status" value="1"/>
</dbReference>
<dbReference type="PRINTS" id="PR00134">
    <property type="entry name" value="GLHYDRLASE10"/>
</dbReference>
<dbReference type="PANTHER" id="PTHR31490:SF35">
    <property type="entry name" value="ENDO-1,4-BETA-XYLANASE"/>
    <property type="match status" value="1"/>
</dbReference>
<dbReference type="GO" id="GO:0005576">
    <property type="term" value="C:extracellular region"/>
    <property type="evidence" value="ECO:0007669"/>
    <property type="project" value="UniProtKB-SubCell"/>
</dbReference>
<protein>
    <recommendedName>
        <fullName evidence="10">Beta-xylanase</fullName>
        <ecNumber evidence="10">3.2.1.8</ecNumber>
    </recommendedName>
</protein>
<feature type="domain" description="GH10" evidence="12">
    <location>
        <begin position="22"/>
        <end position="340"/>
    </location>
</feature>
<keyword evidence="6" id="KW-0858">Xylan degradation</keyword>
<dbReference type="PROSITE" id="PS51760">
    <property type="entry name" value="GH10_2"/>
    <property type="match status" value="1"/>
</dbReference>
<dbReference type="Proteomes" id="UP001232148">
    <property type="component" value="Unassembled WGS sequence"/>
</dbReference>
<dbReference type="AlphaFoldDB" id="A0AAD9HK07"/>
<dbReference type="SMART" id="SM00633">
    <property type="entry name" value="Glyco_10"/>
    <property type="match status" value="1"/>
</dbReference>
<dbReference type="InterPro" id="IPR001000">
    <property type="entry name" value="GH10_dom"/>
</dbReference>
<comment type="similarity">
    <text evidence="4 10">Belongs to the glycosyl hydrolase 10 (cellulase F) family.</text>
</comment>
<evidence type="ECO:0000313" key="13">
    <source>
        <dbReference type="EMBL" id="KAK2029209.1"/>
    </source>
</evidence>
<dbReference type="EMBL" id="MU842867">
    <property type="protein sequence ID" value="KAK2029209.1"/>
    <property type="molecule type" value="Genomic_DNA"/>
</dbReference>
<dbReference type="GO" id="GO:0031176">
    <property type="term" value="F:endo-1,4-beta-xylanase activity"/>
    <property type="evidence" value="ECO:0007669"/>
    <property type="project" value="UniProtKB-EC"/>
</dbReference>
<keyword evidence="8 10" id="KW-0119">Carbohydrate metabolism</keyword>
<sequence>MGKLASWIALAAYGAGNAVVSGQGLHELAVKSGRMLFFGTATDTGQFNDLEYNGILNTTGEFGIVVPENSMKWEATEPKQKQFTLKNADAVAARAKANGQMLRCHTLTWHSQLPEFVSSGSWTRDTLTAVIQTHISNVVGHFKGDCYSWDVVNEALADDGTLRDSVFSRTLGRDFIPLSFRAAAAADPGAKLYYNDFSLEFNSAKTDGAVRVARDVQASGARIDGLGFQAHLEVGKTPSRRLLSTVLGRFTGLGLEVALTELDIRHAKVPADNDALQQQARDYASVVQTCVDHDGCVGVVVWQFTDKYSWIPGTFPGTGDACLFDDAMQPKPAYAAVSKVLKKAVEDAEAAAAAAAAAGGNASAKPDAPLPPSPPVGAEVGTGADGGVSAAAVSQPPSASGAVRIGPLSSSTGTGSGVAAAIISASWVLAACRLVF</sequence>
<gene>
    <name evidence="13" type="ORF">LX32DRAFT_617621</name>
</gene>
<dbReference type="Pfam" id="PF00331">
    <property type="entry name" value="Glyco_hydro_10"/>
    <property type="match status" value="1"/>
</dbReference>
<comment type="caution">
    <text evidence="13">The sequence shown here is derived from an EMBL/GenBank/DDBJ whole genome shotgun (WGS) entry which is preliminary data.</text>
</comment>
<keyword evidence="7 10" id="KW-0378">Hydrolase</keyword>
<keyword evidence="5" id="KW-0964">Secreted</keyword>
<evidence type="ECO:0000256" key="9">
    <source>
        <dbReference type="ARBA" id="ARBA00023326"/>
    </source>
</evidence>
<comment type="catalytic activity">
    <reaction evidence="1 10">
        <text>Endohydrolysis of (1-&gt;4)-beta-D-xylosidic linkages in xylans.</text>
        <dbReference type="EC" id="3.2.1.8"/>
    </reaction>
</comment>
<evidence type="ECO:0000256" key="6">
    <source>
        <dbReference type="ARBA" id="ARBA00022651"/>
    </source>
</evidence>
<reference evidence="13" key="1">
    <citation type="submission" date="2021-06" db="EMBL/GenBank/DDBJ databases">
        <title>Comparative genomics, transcriptomics and evolutionary studies reveal genomic signatures of adaptation to plant cell wall in hemibiotrophic fungi.</title>
        <authorList>
            <consortium name="DOE Joint Genome Institute"/>
            <person name="Baroncelli R."/>
            <person name="Diaz J.F."/>
            <person name="Benocci T."/>
            <person name="Peng M."/>
            <person name="Battaglia E."/>
            <person name="Haridas S."/>
            <person name="Andreopoulos W."/>
            <person name="Labutti K."/>
            <person name="Pangilinan J."/>
            <person name="Floch G.L."/>
            <person name="Makela M.R."/>
            <person name="Henrissat B."/>
            <person name="Grigoriev I.V."/>
            <person name="Crouch J.A."/>
            <person name="De Vries R.P."/>
            <person name="Sukno S.A."/>
            <person name="Thon M.R."/>
        </authorList>
    </citation>
    <scope>NUCLEOTIDE SEQUENCE</scope>
    <source>
        <strain evidence="13">MAFF235873</strain>
    </source>
</reference>
<evidence type="ECO:0000259" key="12">
    <source>
        <dbReference type="PROSITE" id="PS51760"/>
    </source>
</evidence>
<evidence type="ECO:0000256" key="5">
    <source>
        <dbReference type="ARBA" id="ARBA00022525"/>
    </source>
</evidence>
<evidence type="ECO:0000256" key="10">
    <source>
        <dbReference type="RuleBase" id="RU361174"/>
    </source>
</evidence>
<proteinExistence type="inferred from homology"/>
<organism evidence="13 14">
    <name type="scientific">Colletotrichum zoysiae</name>
    <dbReference type="NCBI Taxonomy" id="1216348"/>
    <lineage>
        <taxon>Eukaryota</taxon>
        <taxon>Fungi</taxon>
        <taxon>Dikarya</taxon>
        <taxon>Ascomycota</taxon>
        <taxon>Pezizomycotina</taxon>
        <taxon>Sordariomycetes</taxon>
        <taxon>Hypocreomycetidae</taxon>
        <taxon>Glomerellales</taxon>
        <taxon>Glomerellaceae</taxon>
        <taxon>Colletotrichum</taxon>
        <taxon>Colletotrichum graminicola species complex</taxon>
    </lineage>
</organism>
<comment type="subcellular location">
    <subcellularLocation>
        <location evidence="2">Secreted</location>
    </subcellularLocation>
</comment>